<keyword evidence="2" id="KW-1185">Reference proteome</keyword>
<evidence type="ECO:0000313" key="1">
    <source>
        <dbReference type="EMBL" id="KAJ8896009.1"/>
    </source>
</evidence>
<comment type="caution">
    <text evidence="1">The sequence shown here is derived from an EMBL/GenBank/DDBJ whole genome shotgun (WGS) entry which is preliminary data.</text>
</comment>
<name>A0ABQ9IH83_9NEOP</name>
<gene>
    <name evidence="1" type="ORF">PR048_001350</name>
</gene>
<proteinExistence type="predicted"/>
<sequence length="64" mass="7145">MSSIHTSASRAGGQKLSPVIKVAAWLTRKYPTVCERDDTQNAKTSYVDDYEHDLKAELLHKVPS</sequence>
<reference evidence="1 2" key="1">
    <citation type="submission" date="2023-02" db="EMBL/GenBank/DDBJ databases">
        <title>LHISI_Scaffold_Assembly.</title>
        <authorList>
            <person name="Stuart O.P."/>
            <person name="Cleave R."/>
            <person name="Magrath M.J.L."/>
            <person name="Mikheyev A.S."/>
        </authorList>
    </citation>
    <scope>NUCLEOTIDE SEQUENCE [LARGE SCALE GENOMIC DNA]</scope>
    <source>
        <strain evidence="1">Daus_M_001</strain>
        <tissue evidence="1">Leg muscle</tissue>
    </source>
</reference>
<accession>A0ABQ9IH83</accession>
<organism evidence="1 2">
    <name type="scientific">Dryococelus australis</name>
    <dbReference type="NCBI Taxonomy" id="614101"/>
    <lineage>
        <taxon>Eukaryota</taxon>
        <taxon>Metazoa</taxon>
        <taxon>Ecdysozoa</taxon>
        <taxon>Arthropoda</taxon>
        <taxon>Hexapoda</taxon>
        <taxon>Insecta</taxon>
        <taxon>Pterygota</taxon>
        <taxon>Neoptera</taxon>
        <taxon>Polyneoptera</taxon>
        <taxon>Phasmatodea</taxon>
        <taxon>Verophasmatodea</taxon>
        <taxon>Anareolatae</taxon>
        <taxon>Phasmatidae</taxon>
        <taxon>Eurycanthinae</taxon>
        <taxon>Dryococelus</taxon>
    </lineage>
</organism>
<dbReference type="Proteomes" id="UP001159363">
    <property type="component" value="Chromosome 1"/>
</dbReference>
<protein>
    <submittedName>
        <fullName evidence="1">Uncharacterized protein</fullName>
    </submittedName>
</protein>
<evidence type="ECO:0000313" key="2">
    <source>
        <dbReference type="Proteomes" id="UP001159363"/>
    </source>
</evidence>
<dbReference type="EMBL" id="JARBHB010000001">
    <property type="protein sequence ID" value="KAJ8896009.1"/>
    <property type="molecule type" value="Genomic_DNA"/>
</dbReference>